<feature type="domain" description="MADF" evidence="2">
    <location>
        <begin position="18"/>
        <end position="118"/>
    </location>
</feature>
<dbReference type="Pfam" id="PF10545">
    <property type="entry name" value="MADF_DNA_bdg"/>
    <property type="match status" value="1"/>
</dbReference>
<dbReference type="AlphaFoldDB" id="A0A914EIC3"/>
<reference evidence="4" key="1">
    <citation type="submission" date="2022-11" db="UniProtKB">
        <authorList>
            <consortium name="WormBaseParasite"/>
        </authorList>
    </citation>
    <scope>IDENTIFICATION</scope>
</reference>
<sequence length="310" mass="35631">MVEEIASVRDITNREKFAIIQEVRKRSLLWDIKDKANFPYDPSELKNEWMAVRDQVSALSRPISVNVIQAAWKNLKDTHIKVRQKSERKSRDPNRTGIDTVVRWKFWDAMEFMRDVPVTPRSRNKLKNEFKPETTWLDQISSFPLSNEVSSSHQNMNFVSVKEESTSDLVLAAAQSACESIAQCMSTSDQMDDTRMQQSISLKWEAEDETNEGMINSLQNQSDNPMFPYSTITTVAKAWHEGEANRSGVSTTSHEHEKTEDGTTGALSQSVSDMYRTLKGKFPRQAAEFRKKINDLIYEYDLFLADNLNE</sequence>
<evidence type="ECO:0000313" key="4">
    <source>
        <dbReference type="WBParaSite" id="ACRNAN_scaffold809.g20886.t1"/>
    </source>
</evidence>
<evidence type="ECO:0000313" key="3">
    <source>
        <dbReference type="Proteomes" id="UP000887540"/>
    </source>
</evidence>
<accession>A0A914EIC3</accession>
<dbReference type="GO" id="GO:0005634">
    <property type="term" value="C:nucleus"/>
    <property type="evidence" value="ECO:0007669"/>
    <property type="project" value="TreeGrafter"/>
</dbReference>
<feature type="region of interest" description="Disordered" evidence="1">
    <location>
        <begin position="243"/>
        <end position="268"/>
    </location>
</feature>
<proteinExistence type="predicted"/>
<dbReference type="Proteomes" id="UP000887540">
    <property type="component" value="Unplaced"/>
</dbReference>
<evidence type="ECO:0000256" key="1">
    <source>
        <dbReference type="SAM" id="MobiDB-lite"/>
    </source>
</evidence>
<evidence type="ECO:0000259" key="2">
    <source>
        <dbReference type="PROSITE" id="PS51029"/>
    </source>
</evidence>
<organism evidence="3 4">
    <name type="scientific">Acrobeloides nanus</name>
    <dbReference type="NCBI Taxonomy" id="290746"/>
    <lineage>
        <taxon>Eukaryota</taxon>
        <taxon>Metazoa</taxon>
        <taxon>Ecdysozoa</taxon>
        <taxon>Nematoda</taxon>
        <taxon>Chromadorea</taxon>
        <taxon>Rhabditida</taxon>
        <taxon>Tylenchina</taxon>
        <taxon>Cephalobomorpha</taxon>
        <taxon>Cephaloboidea</taxon>
        <taxon>Cephalobidae</taxon>
        <taxon>Acrobeloides</taxon>
    </lineage>
</organism>
<dbReference type="InterPro" id="IPR006578">
    <property type="entry name" value="MADF-dom"/>
</dbReference>
<protein>
    <submittedName>
        <fullName evidence="4">MADF domain-containing protein</fullName>
    </submittedName>
</protein>
<dbReference type="InterPro" id="IPR039353">
    <property type="entry name" value="TF_Adf1"/>
</dbReference>
<dbReference type="PANTHER" id="PTHR12243:SF67">
    <property type="entry name" value="COREPRESSOR OF PANGOLIN, ISOFORM A-RELATED"/>
    <property type="match status" value="1"/>
</dbReference>
<dbReference type="GO" id="GO:0005667">
    <property type="term" value="C:transcription regulator complex"/>
    <property type="evidence" value="ECO:0007669"/>
    <property type="project" value="TreeGrafter"/>
</dbReference>
<name>A0A914EIC3_9BILA</name>
<dbReference type="WBParaSite" id="ACRNAN_scaffold809.g20886.t1">
    <property type="protein sequence ID" value="ACRNAN_scaffold809.g20886.t1"/>
    <property type="gene ID" value="ACRNAN_scaffold809.g20886"/>
</dbReference>
<dbReference type="PANTHER" id="PTHR12243">
    <property type="entry name" value="MADF DOMAIN TRANSCRIPTION FACTOR"/>
    <property type="match status" value="1"/>
</dbReference>
<dbReference type="GO" id="GO:0006357">
    <property type="term" value="P:regulation of transcription by RNA polymerase II"/>
    <property type="evidence" value="ECO:0007669"/>
    <property type="project" value="TreeGrafter"/>
</dbReference>
<dbReference type="PROSITE" id="PS51029">
    <property type="entry name" value="MADF"/>
    <property type="match status" value="1"/>
</dbReference>
<keyword evidence="3" id="KW-1185">Reference proteome</keyword>